<dbReference type="VEuPathDB" id="MicrosporidiaDB:AEWD_110940"/>
<dbReference type="OMA" id="MIDAFMC"/>
<dbReference type="VEuPathDB" id="MicrosporidiaDB:AEWR_110940"/>
<dbReference type="VEuPathDB" id="MicrosporidiaDB:M970_110940"/>
<dbReference type="EMBL" id="KC513604">
    <property type="protein sequence ID" value="AGE94925.1"/>
    <property type="molecule type" value="Genomic_DNA"/>
</dbReference>
<dbReference type="AlphaFoldDB" id="M1K7D2"/>
<evidence type="ECO:0000313" key="1">
    <source>
        <dbReference type="EMBL" id="AGE94925.1"/>
    </source>
</evidence>
<reference evidence="1" key="1">
    <citation type="journal article" date="2013" name="Eukaryot. Cell">
        <title>Extremely Reduced Levels of Heterozygosity in the Vertebrate Pathogen Encephalitozoon cuniculi.</title>
        <authorList>
            <person name="Selman M."/>
            <person name="Sak B."/>
            <person name="Kvac M."/>
            <person name="Farinelli L."/>
            <person name="Weiss L.M."/>
            <person name="Corradi N."/>
        </authorList>
    </citation>
    <scope>NUCLEOTIDE SEQUENCE</scope>
</reference>
<protein>
    <submittedName>
        <fullName evidence="1">Uncharacterized protein</fullName>
    </submittedName>
</protein>
<sequence length="302" mass="34784">MAPKNFMTAKEKDYVAECLRRNMRYFRSDIDYASLLDPRQGKIEMRCDDGEPRRSINLVFGKESRKSARRPRPFCGADVQSTKEPLRSMFLVDELIDLYTVRRYCKLSDEDLKENIGLLRSRLLSGFDMYISTTKFLRFLGEYLPFVEEDERKEIMALLQKTFHLVKDVDEFYSSIGALISAMPETSEAELEAGFVSTFLFFPSGVILATSLLIRNEGLCDVFYRTVLAEPSWPFTRGRYGWQLLSVMISMVDEEKQKSIVKRAKPYLLEIARSPSKGEIDSARVFLDTIGVRMEDLIGRSG</sequence>
<name>M1K7D2_ENCCN</name>
<organism evidence="1">
    <name type="scientific">Encephalitozoon cuniculi</name>
    <name type="common">Microsporidian parasite</name>
    <dbReference type="NCBI Taxonomy" id="6035"/>
    <lineage>
        <taxon>Eukaryota</taxon>
        <taxon>Fungi</taxon>
        <taxon>Fungi incertae sedis</taxon>
        <taxon>Microsporidia</taxon>
        <taxon>Unikaryonidae</taxon>
        <taxon>Encephalitozoon</taxon>
    </lineage>
</organism>
<accession>M1K7D2</accession>
<gene>
    <name evidence="1" type="ORF">ECU11_0950</name>
</gene>
<dbReference type="VEuPathDB" id="MicrosporidiaDB:AEWQ_110940"/>
<proteinExistence type="predicted"/>
<dbReference type="VEuPathDB" id="MicrosporidiaDB:ECU11_0950"/>